<keyword evidence="2" id="KW-0732">Signal</keyword>
<feature type="disulfide bond" evidence="6">
    <location>
        <begin position="407"/>
        <end position="417"/>
    </location>
</feature>
<keyword evidence="3" id="KW-0677">Repeat</keyword>
<keyword evidence="4 6" id="KW-1015">Disulfide bond</keyword>
<dbReference type="InterPro" id="IPR050906">
    <property type="entry name" value="Notch_signaling"/>
</dbReference>
<feature type="domain" description="EGF-like" evidence="8">
    <location>
        <begin position="447"/>
        <end position="484"/>
    </location>
</feature>
<comment type="caution">
    <text evidence="6">Lacks conserved residue(s) required for the propagation of feature annotation.</text>
</comment>
<dbReference type="InterPro" id="IPR001881">
    <property type="entry name" value="EGF-like_Ca-bd_dom"/>
</dbReference>
<dbReference type="FunFam" id="2.10.25.10:FF:000321">
    <property type="entry name" value="Protein delta homolog 1"/>
    <property type="match status" value="1"/>
</dbReference>
<dbReference type="GO" id="GO:0005509">
    <property type="term" value="F:calcium ion binding"/>
    <property type="evidence" value="ECO:0007669"/>
    <property type="project" value="InterPro"/>
</dbReference>
<dbReference type="PROSITE" id="PS50026">
    <property type="entry name" value="EGF_3"/>
    <property type="match status" value="3"/>
</dbReference>
<evidence type="ECO:0000313" key="10">
    <source>
        <dbReference type="Proteomes" id="UP000030665"/>
    </source>
</evidence>
<feature type="disulfide bond" evidence="6">
    <location>
        <begin position="428"/>
        <end position="437"/>
    </location>
</feature>
<sequence length="597" mass="68900">MKLNVVLWNLNCRYTQAWDISYAGGTRDICPHEKNPEQYFGYRKIIYDDNHRPYNICIVLFPHARISGINYNGSIKEAEYGFCRNVIKGELAPFEEAQKEINFTFVQRLTTWQMTFEEVKTHFGNRSLTIDSGFSYIWDEEPHPEEMRNGQEYHCERIIVNWTPSKADGVFEMCIEAYENGTYFPNGKIITLRTARNCPKLRKIITTPRPLSVCEYYVFKPGEPIVAKTVLCKDRPKDLIFSCTTFADRNCRRRRIWECTFRAEYGTCYQFYNQIIEEAYHGGHGIRCTEEKYDPKYNCTCPCKSSWMEWSLWSASCGIATRLRLRPRINQRSSDCEVPNKDKCCEQHDEKVFDDFCEDYIPNTNISLRTAICANGIKSRDIRTKRYFCDCFSGFTGLLCEQSIDSCASNPCKHGRCTNVGNHYHCSCSSGYEGINCDISMLQYFEGFEQCGPYRLCMNGGNCTKFDDGMRCQCPKKWGGKYCEEKNQRLFIGNVEMKRPEVEAEIIGSNKLLIALCCVAILLVFLLIISFIVVRIARARYRNRWRGKTTGTSQGLVGLALFNQGTAVQTREVQGQKEEMQQAMGVSLAEKPRNNST</sequence>
<gene>
    <name evidence="9" type="ORF">TTRE_0000516501</name>
</gene>
<dbReference type="CDD" id="cd00054">
    <property type="entry name" value="EGF_CA"/>
    <property type="match status" value="1"/>
</dbReference>
<accession>A0A077Z8T3</accession>
<keyword evidence="10" id="KW-1185">Reference proteome</keyword>
<evidence type="ECO:0000259" key="8">
    <source>
        <dbReference type="PROSITE" id="PS50026"/>
    </source>
</evidence>
<protein>
    <submittedName>
        <fullName evidence="9">EGF domain containing protein</fullName>
    </submittedName>
</protein>
<dbReference type="Gene3D" id="2.10.25.10">
    <property type="entry name" value="Laminin"/>
    <property type="match status" value="3"/>
</dbReference>
<evidence type="ECO:0000313" key="9">
    <source>
        <dbReference type="EMBL" id="CDW56882.1"/>
    </source>
</evidence>
<reference evidence="9" key="2">
    <citation type="submission" date="2014-03" db="EMBL/GenBank/DDBJ databases">
        <title>The whipworm genome and dual-species transcriptomics of an intimate host-pathogen interaction.</title>
        <authorList>
            <person name="Foth B.J."/>
            <person name="Tsai I.J."/>
            <person name="Reid A.J."/>
            <person name="Bancroft A.J."/>
            <person name="Nichol S."/>
            <person name="Tracey A."/>
            <person name="Holroyd N."/>
            <person name="Cotton J.A."/>
            <person name="Stanley E.J."/>
            <person name="Zarowiecki M."/>
            <person name="Liu J.Z."/>
            <person name="Huckvale T."/>
            <person name="Cooper P.J."/>
            <person name="Grencis R.K."/>
            <person name="Berriman M."/>
        </authorList>
    </citation>
    <scope>NUCLEOTIDE SEQUENCE [LARGE SCALE GENOMIC DNA]</scope>
</reference>
<dbReference type="PANTHER" id="PTHR24044">
    <property type="entry name" value="NOTCH LIGAND FAMILY MEMBER"/>
    <property type="match status" value="1"/>
</dbReference>
<evidence type="ECO:0000256" key="1">
    <source>
        <dbReference type="ARBA" id="ARBA00022536"/>
    </source>
</evidence>
<dbReference type="InterPro" id="IPR000742">
    <property type="entry name" value="EGF"/>
</dbReference>
<evidence type="ECO:0000256" key="2">
    <source>
        <dbReference type="ARBA" id="ARBA00022729"/>
    </source>
</evidence>
<proteinExistence type="predicted"/>
<dbReference type="SUPFAM" id="SSF57196">
    <property type="entry name" value="EGF/Laminin"/>
    <property type="match status" value="2"/>
</dbReference>
<feature type="domain" description="EGF-like" evidence="8">
    <location>
        <begin position="403"/>
        <end position="438"/>
    </location>
</feature>
<feature type="domain" description="EGF-like" evidence="8">
    <location>
        <begin position="365"/>
        <end position="401"/>
    </location>
</feature>
<keyword evidence="7" id="KW-1133">Transmembrane helix</keyword>
<keyword evidence="5" id="KW-0325">Glycoprotein</keyword>
<dbReference type="Proteomes" id="UP000030665">
    <property type="component" value="Unassembled WGS sequence"/>
</dbReference>
<dbReference type="SMART" id="SM00179">
    <property type="entry name" value="EGF_CA"/>
    <property type="match status" value="1"/>
</dbReference>
<feature type="transmembrane region" description="Helical" evidence="7">
    <location>
        <begin position="512"/>
        <end position="537"/>
    </location>
</feature>
<organism evidence="9 10">
    <name type="scientific">Trichuris trichiura</name>
    <name type="common">Whipworm</name>
    <name type="synonym">Trichocephalus trichiurus</name>
    <dbReference type="NCBI Taxonomy" id="36087"/>
    <lineage>
        <taxon>Eukaryota</taxon>
        <taxon>Metazoa</taxon>
        <taxon>Ecdysozoa</taxon>
        <taxon>Nematoda</taxon>
        <taxon>Enoplea</taxon>
        <taxon>Dorylaimia</taxon>
        <taxon>Trichinellida</taxon>
        <taxon>Trichuridae</taxon>
        <taxon>Trichuris</taxon>
    </lineage>
</organism>
<dbReference type="PROSITE" id="PS00010">
    <property type="entry name" value="ASX_HYDROXYL"/>
    <property type="match status" value="1"/>
</dbReference>
<evidence type="ECO:0000256" key="3">
    <source>
        <dbReference type="ARBA" id="ARBA00022737"/>
    </source>
</evidence>
<evidence type="ECO:0000256" key="5">
    <source>
        <dbReference type="ARBA" id="ARBA00023180"/>
    </source>
</evidence>
<dbReference type="GO" id="GO:0005112">
    <property type="term" value="F:Notch binding"/>
    <property type="evidence" value="ECO:0007669"/>
    <property type="project" value="TreeGrafter"/>
</dbReference>
<dbReference type="PROSITE" id="PS00022">
    <property type="entry name" value="EGF_1"/>
    <property type="match status" value="3"/>
</dbReference>
<feature type="disulfide bond" evidence="6">
    <location>
        <begin position="391"/>
        <end position="400"/>
    </location>
</feature>
<keyword evidence="7" id="KW-0472">Membrane</keyword>
<name>A0A077Z8T3_TRITR</name>
<dbReference type="PROSITE" id="PS01186">
    <property type="entry name" value="EGF_2"/>
    <property type="match status" value="2"/>
</dbReference>
<dbReference type="AlphaFoldDB" id="A0A077Z8T3"/>
<dbReference type="OrthoDB" id="382013at2759"/>
<dbReference type="SMART" id="SM00181">
    <property type="entry name" value="EGF"/>
    <property type="match status" value="3"/>
</dbReference>
<dbReference type="EMBL" id="HG806091">
    <property type="protein sequence ID" value="CDW56882.1"/>
    <property type="molecule type" value="Genomic_DNA"/>
</dbReference>
<evidence type="ECO:0000256" key="7">
    <source>
        <dbReference type="SAM" id="Phobius"/>
    </source>
</evidence>
<dbReference type="Pfam" id="PF00008">
    <property type="entry name" value="EGF"/>
    <property type="match status" value="1"/>
</dbReference>
<dbReference type="InterPro" id="IPR000884">
    <property type="entry name" value="TSP1_rpt"/>
</dbReference>
<keyword evidence="7" id="KW-0812">Transmembrane</keyword>
<evidence type="ECO:0000256" key="6">
    <source>
        <dbReference type="PROSITE-ProRule" id="PRU00076"/>
    </source>
</evidence>
<dbReference type="PROSITE" id="PS50092">
    <property type="entry name" value="TSP1"/>
    <property type="match status" value="1"/>
</dbReference>
<dbReference type="InterPro" id="IPR000152">
    <property type="entry name" value="EGF-type_Asp/Asn_hydroxyl_site"/>
</dbReference>
<feature type="disulfide bond" evidence="6">
    <location>
        <begin position="474"/>
        <end position="483"/>
    </location>
</feature>
<dbReference type="STRING" id="36087.A0A077Z8T3"/>
<reference evidence="9" key="1">
    <citation type="submission" date="2014-01" db="EMBL/GenBank/DDBJ databases">
        <authorList>
            <person name="Aslett M."/>
        </authorList>
    </citation>
    <scope>NUCLEOTIDE SEQUENCE</scope>
</reference>
<evidence type="ECO:0000256" key="4">
    <source>
        <dbReference type="ARBA" id="ARBA00023157"/>
    </source>
</evidence>
<keyword evidence="1 6" id="KW-0245">EGF-like domain</keyword>
<dbReference type="PANTHER" id="PTHR24044:SF420">
    <property type="entry name" value="DELTA AND NOTCH-LIKE EPIDERMAL GROWTH FACTOR-RELATED RECEPTOR ISOFORM X1"/>
    <property type="match status" value="1"/>
</dbReference>